<dbReference type="EMBL" id="BOMY01000023">
    <property type="protein sequence ID" value="GIF20880.1"/>
    <property type="molecule type" value="Genomic_DNA"/>
</dbReference>
<gene>
    <name evidence="2" type="ORF">Ate02nite_36100</name>
</gene>
<proteinExistence type="predicted"/>
<comment type="caution">
    <text evidence="2">The sequence shown here is derived from an EMBL/GenBank/DDBJ whole genome shotgun (WGS) entry which is preliminary data.</text>
</comment>
<evidence type="ECO:0000259" key="1">
    <source>
        <dbReference type="Pfam" id="PF09348"/>
    </source>
</evidence>
<dbReference type="RefSeq" id="WP_203806964.1">
    <property type="nucleotide sequence ID" value="NZ_BOMY01000023.1"/>
</dbReference>
<dbReference type="Proteomes" id="UP000623608">
    <property type="component" value="Unassembled WGS sequence"/>
</dbReference>
<reference evidence="2" key="1">
    <citation type="submission" date="2021-01" db="EMBL/GenBank/DDBJ databases">
        <title>Whole genome shotgun sequence of Actinoplanes tereljensis NBRC 105297.</title>
        <authorList>
            <person name="Komaki H."/>
            <person name="Tamura T."/>
        </authorList>
    </citation>
    <scope>NUCLEOTIDE SEQUENCE</scope>
    <source>
        <strain evidence="2">NBRC 105297</strain>
    </source>
</reference>
<dbReference type="PANTHER" id="PTHR34202:SF1">
    <property type="entry name" value="UPF0548 PROTEIN"/>
    <property type="match status" value="1"/>
</dbReference>
<dbReference type="InterPro" id="IPR014457">
    <property type="entry name" value="UCP010260"/>
</dbReference>
<sequence>MRPDATNASRLTYAEVGATRAESLPAGYGHVHRDVSLGTGLDVFERAVAALFDWRMHQEAGLTVVRSGGKAAPGIVVVLRAGLGPVHLTIPCRVVYTVDEPDRRGFAYGTLPGHPERGEEAFVVVKSDTGDVRIQIRAFSRPASLLARLGGPVSRMIQQYATDRYVSALRRLAN</sequence>
<dbReference type="PIRSF" id="PIRSF010260">
    <property type="entry name" value="UCP010260"/>
    <property type="match status" value="1"/>
</dbReference>
<protein>
    <submittedName>
        <fullName evidence="2">DUF1990 domain-containing protein</fullName>
    </submittedName>
</protein>
<accession>A0A919NMJ9</accession>
<dbReference type="Pfam" id="PF09348">
    <property type="entry name" value="DUF1990"/>
    <property type="match status" value="1"/>
</dbReference>
<evidence type="ECO:0000313" key="2">
    <source>
        <dbReference type="EMBL" id="GIF20880.1"/>
    </source>
</evidence>
<name>A0A919NMJ9_9ACTN</name>
<dbReference type="SUPFAM" id="SSF55961">
    <property type="entry name" value="Bet v1-like"/>
    <property type="match status" value="1"/>
</dbReference>
<organism evidence="2 3">
    <name type="scientific">Paractinoplanes tereljensis</name>
    <dbReference type="NCBI Taxonomy" id="571912"/>
    <lineage>
        <taxon>Bacteria</taxon>
        <taxon>Bacillati</taxon>
        <taxon>Actinomycetota</taxon>
        <taxon>Actinomycetes</taxon>
        <taxon>Micromonosporales</taxon>
        <taxon>Micromonosporaceae</taxon>
        <taxon>Paractinoplanes</taxon>
    </lineage>
</organism>
<dbReference type="InterPro" id="IPR018960">
    <property type="entry name" value="DUF1990"/>
</dbReference>
<keyword evidence="3" id="KW-1185">Reference proteome</keyword>
<dbReference type="AlphaFoldDB" id="A0A919NMJ9"/>
<feature type="domain" description="DUF1990" evidence="1">
    <location>
        <begin position="12"/>
        <end position="167"/>
    </location>
</feature>
<evidence type="ECO:0000313" key="3">
    <source>
        <dbReference type="Proteomes" id="UP000623608"/>
    </source>
</evidence>
<dbReference type="PANTHER" id="PTHR34202">
    <property type="entry name" value="UPF0548 PROTEIN"/>
    <property type="match status" value="1"/>
</dbReference>